<dbReference type="Gene3D" id="3.30.160.60">
    <property type="entry name" value="Classic Zinc Finger"/>
    <property type="match status" value="2"/>
</dbReference>
<evidence type="ECO:0000256" key="2">
    <source>
        <dbReference type="ARBA" id="ARBA00022723"/>
    </source>
</evidence>
<feature type="compositionally biased region" description="Basic residues" evidence="8">
    <location>
        <begin position="137"/>
        <end position="152"/>
    </location>
</feature>
<dbReference type="AlphaFoldDB" id="A0AAV2QRL9"/>
<dbReference type="InterPro" id="IPR013087">
    <property type="entry name" value="Znf_C2H2_type"/>
</dbReference>
<evidence type="ECO:0000256" key="4">
    <source>
        <dbReference type="ARBA" id="ARBA00022771"/>
    </source>
</evidence>
<dbReference type="EMBL" id="CAXKWB010010249">
    <property type="protein sequence ID" value="CAL4097355.1"/>
    <property type="molecule type" value="Genomic_DNA"/>
</dbReference>
<evidence type="ECO:0000256" key="8">
    <source>
        <dbReference type="SAM" id="MobiDB-lite"/>
    </source>
</evidence>
<keyword evidence="6" id="KW-0539">Nucleus</keyword>
<feature type="domain" description="C2H2-type" evidence="9">
    <location>
        <begin position="91"/>
        <end position="118"/>
    </location>
</feature>
<dbReference type="PROSITE" id="PS00028">
    <property type="entry name" value="ZINC_FINGER_C2H2_1"/>
    <property type="match status" value="1"/>
</dbReference>
<dbReference type="SMART" id="SM00355">
    <property type="entry name" value="ZnF_C2H2"/>
    <property type="match status" value="1"/>
</dbReference>
<protein>
    <recommendedName>
        <fullName evidence="9">C2H2-type domain-containing protein</fullName>
    </recommendedName>
</protein>
<gene>
    <name evidence="10" type="ORF">MNOR_LOCUS15972</name>
</gene>
<evidence type="ECO:0000256" key="3">
    <source>
        <dbReference type="ARBA" id="ARBA00022737"/>
    </source>
</evidence>
<dbReference type="SUPFAM" id="SSF57667">
    <property type="entry name" value="beta-beta-alpha zinc fingers"/>
    <property type="match status" value="1"/>
</dbReference>
<keyword evidence="2" id="KW-0479">Metal-binding</keyword>
<dbReference type="PANTHER" id="PTHR23226:SF416">
    <property type="entry name" value="FI01424P"/>
    <property type="match status" value="1"/>
</dbReference>
<evidence type="ECO:0000256" key="1">
    <source>
        <dbReference type="ARBA" id="ARBA00004123"/>
    </source>
</evidence>
<accession>A0AAV2QRL9</accession>
<feature type="region of interest" description="Disordered" evidence="8">
    <location>
        <begin position="129"/>
        <end position="152"/>
    </location>
</feature>
<evidence type="ECO:0000313" key="11">
    <source>
        <dbReference type="Proteomes" id="UP001497623"/>
    </source>
</evidence>
<feature type="non-terminal residue" evidence="10">
    <location>
        <position position="152"/>
    </location>
</feature>
<dbReference type="FunFam" id="3.30.160.60:FF:002343">
    <property type="entry name" value="Zinc finger protein 33A"/>
    <property type="match status" value="1"/>
</dbReference>
<proteinExistence type="predicted"/>
<keyword evidence="5" id="KW-0862">Zinc</keyword>
<name>A0AAV2QRL9_MEGNR</name>
<dbReference type="InterPro" id="IPR036236">
    <property type="entry name" value="Znf_C2H2_sf"/>
</dbReference>
<dbReference type="FunFam" id="3.30.160.60:FF:000016">
    <property type="entry name" value="zinc finger protein 37 homolog"/>
    <property type="match status" value="1"/>
</dbReference>
<evidence type="ECO:0000313" key="10">
    <source>
        <dbReference type="EMBL" id="CAL4097355.1"/>
    </source>
</evidence>
<dbReference type="GO" id="GO:0000978">
    <property type="term" value="F:RNA polymerase II cis-regulatory region sequence-specific DNA binding"/>
    <property type="evidence" value="ECO:0007669"/>
    <property type="project" value="TreeGrafter"/>
</dbReference>
<comment type="caution">
    <text evidence="10">The sequence shown here is derived from an EMBL/GenBank/DDBJ whole genome shotgun (WGS) entry which is preliminary data.</text>
</comment>
<dbReference type="GO" id="GO:0000981">
    <property type="term" value="F:DNA-binding transcription factor activity, RNA polymerase II-specific"/>
    <property type="evidence" value="ECO:0007669"/>
    <property type="project" value="TreeGrafter"/>
</dbReference>
<sequence>MSDSVWKAECQAKFSQGSSLRNIANGDMDVEVQPHNENIKEKMEVKEEQLNNQTAEINLKNEIEIYAEPKAFTGGNFPLKHELTYTGEKSYPCSQCDEAFSNNSTLIKHRITHTGEIPYQFNNTYTDFSQSSNLNSHMRKHTGKKRKPMQPV</sequence>
<reference evidence="10 11" key="1">
    <citation type="submission" date="2024-05" db="EMBL/GenBank/DDBJ databases">
        <authorList>
            <person name="Wallberg A."/>
        </authorList>
    </citation>
    <scope>NUCLEOTIDE SEQUENCE [LARGE SCALE GENOMIC DNA]</scope>
</reference>
<keyword evidence="4 7" id="KW-0863">Zinc-finger</keyword>
<dbReference type="PANTHER" id="PTHR23226">
    <property type="entry name" value="ZINC FINGER AND SCAN DOMAIN-CONTAINING"/>
    <property type="match status" value="1"/>
</dbReference>
<keyword evidence="3" id="KW-0677">Repeat</keyword>
<dbReference type="Proteomes" id="UP001497623">
    <property type="component" value="Unassembled WGS sequence"/>
</dbReference>
<organism evidence="10 11">
    <name type="scientific">Meganyctiphanes norvegica</name>
    <name type="common">Northern krill</name>
    <name type="synonym">Thysanopoda norvegica</name>
    <dbReference type="NCBI Taxonomy" id="48144"/>
    <lineage>
        <taxon>Eukaryota</taxon>
        <taxon>Metazoa</taxon>
        <taxon>Ecdysozoa</taxon>
        <taxon>Arthropoda</taxon>
        <taxon>Crustacea</taxon>
        <taxon>Multicrustacea</taxon>
        <taxon>Malacostraca</taxon>
        <taxon>Eumalacostraca</taxon>
        <taxon>Eucarida</taxon>
        <taxon>Euphausiacea</taxon>
        <taxon>Euphausiidae</taxon>
        <taxon>Meganyctiphanes</taxon>
    </lineage>
</organism>
<comment type="subcellular location">
    <subcellularLocation>
        <location evidence="1">Nucleus</location>
    </subcellularLocation>
</comment>
<evidence type="ECO:0000256" key="7">
    <source>
        <dbReference type="PROSITE-ProRule" id="PRU00042"/>
    </source>
</evidence>
<dbReference type="Pfam" id="PF00096">
    <property type="entry name" value="zf-C2H2"/>
    <property type="match status" value="1"/>
</dbReference>
<dbReference type="PROSITE" id="PS50157">
    <property type="entry name" value="ZINC_FINGER_C2H2_2"/>
    <property type="match status" value="1"/>
</dbReference>
<keyword evidence="11" id="KW-1185">Reference proteome</keyword>
<evidence type="ECO:0000259" key="9">
    <source>
        <dbReference type="PROSITE" id="PS50157"/>
    </source>
</evidence>
<dbReference type="GO" id="GO:0005634">
    <property type="term" value="C:nucleus"/>
    <property type="evidence" value="ECO:0007669"/>
    <property type="project" value="UniProtKB-SubCell"/>
</dbReference>
<evidence type="ECO:0000256" key="6">
    <source>
        <dbReference type="ARBA" id="ARBA00023242"/>
    </source>
</evidence>
<evidence type="ECO:0000256" key="5">
    <source>
        <dbReference type="ARBA" id="ARBA00022833"/>
    </source>
</evidence>
<dbReference type="GO" id="GO:0008270">
    <property type="term" value="F:zinc ion binding"/>
    <property type="evidence" value="ECO:0007669"/>
    <property type="project" value="UniProtKB-KW"/>
</dbReference>